<dbReference type="AlphaFoldDB" id="F2IJT5"/>
<keyword evidence="1" id="KW-0472">Membrane</keyword>
<accession>F2IJT5</accession>
<dbReference type="STRING" id="755732.Fluta_3015"/>
<keyword evidence="3" id="KW-1185">Reference proteome</keyword>
<evidence type="ECO:0000256" key="1">
    <source>
        <dbReference type="SAM" id="Phobius"/>
    </source>
</evidence>
<dbReference type="EMBL" id="CP002542">
    <property type="protein sequence ID" value="AEA44994.1"/>
    <property type="molecule type" value="Genomic_DNA"/>
</dbReference>
<organism evidence="2 3">
    <name type="scientific">Fluviicola taffensis (strain DSM 16823 / NCIMB 13979 / RW262)</name>
    <dbReference type="NCBI Taxonomy" id="755732"/>
    <lineage>
        <taxon>Bacteria</taxon>
        <taxon>Pseudomonadati</taxon>
        <taxon>Bacteroidota</taxon>
        <taxon>Flavobacteriia</taxon>
        <taxon>Flavobacteriales</taxon>
        <taxon>Crocinitomicaceae</taxon>
        <taxon>Fluviicola</taxon>
    </lineage>
</organism>
<feature type="transmembrane region" description="Helical" evidence="1">
    <location>
        <begin position="33"/>
        <end position="53"/>
    </location>
</feature>
<dbReference type="HOGENOM" id="CLU_189700_1_1_10"/>
<sequence length="63" mass="6871">MISRVFTGWHLVRLLYVVAGIGIIIASSAERQWFGIILGGYFTVIAIFGIGCATGNCRVPKEK</sequence>
<name>F2IJT5_FLUTR</name>
<keyword evidence="1" id="KW-1133">Transmembrane helix</keyword>
<feature type="transmembrane region" description="Helical" evidence="1">
    <location>
        <begin position="7"/>
        <end position="27"/>
    </location>
</feature>
<keyword evidence="1" id="KW-0812">Transmembrane</keyword>
<evidence type="ECO:0008006" key="4">
    <source>
        <dbReference type="Google" id="ProtNLM"/>
    </source>
</evidence>
<reference evidence="2 3" key="1">
    <citation type="journal article" date="2011" name="Stand. Genomic Sci.">
        <title>Complete genome sequence of the gliding freshwater bacterium Fluviicola taffensis type strain (RW262).</title>
        <authorList>
            <person name="Woyke T."/>
            <person name="Chertkov O."/>
            <person name="Lapidus A."/>
            <person name="Nolan M."/>
            <person name="Lucas S."/>
            <person name="Del Rio T.G."/>
            <person name="Tice H."/>
            <person name="Cheng J.F."/>
            <person name="Tapia R."/>
            <person name="Han C."/>
            <person name="Goodwin L."/>
            <person name="Pitluck S."/>
            <person name="Liolios K."/>
            <person name="Pagani I."/>
            <person name="Ivanova N."/>
            <person name="Huntemann M."/>
            <person name="Mavromatis K."/>
            <person name="Mikhailova N."/>
            <person name="Pati A."/>
            <person name="Chen A."/>
            <person name="Palaniappan K."/>
            <person name="Land M."/>
            <person name="Hauser L."/>
            <person name="Brambilla E.M."/>
            <person name="Rohde M."/>
            <person name="Mwirichia R."/>
            <person name="Sikorski J."/>
            <person name="Tindall B.J."/>
            <person name="Goker M."/>
            <person name="Bristow J."/>
            <person name="Eisen J.A."/>
            <person name="Markowitz V."/>
            <person name="Hugenholtz P."/>
            <person name="Klenk H.P."/>
            <person name="Kyrpides N.C."/>
        </authorList>
    </citation>
    <scope>NUCLEOTIDE SEQUENCE [LARGE SCALE GENOMIC DNA]</scope>
    <source>
        <strain evidence="3">DSM 16823 / RW262 / RW262</strain>
    </source>
</reference>
<evidence type="ECO:0000313" key="2">
    <source>
        <dbReference type="EMBL" id="AEA44994.1"/>
    </source>
</evidence>
<proteinExistence type="predicted"/>
<evidence type="ECO:0000313" key="3">
    <source>
        <dbReference type="Proteomes" id="UP000007463"/>
    </source>
</evidence>
<reference evidence="3" key="2">
    <citation type="submission" date="2011-02" db="EMBL/GenBank/DDBJ databases">
        <title>The complete genome of Fluviicola taffensis DSM 16823.</title>
        <authorList>
            <consortium name="US DOE Joint Genome Institute (JGI-PGF)"/>
            <person name="Lucas S."/>
            <person name="Copeland A."/>
            <person name="Lapidus A."/>
            <person name="Bruce D."/>
            <person name="Goodwin L."/>
            <person name="Pitluck S."/>
            <person name="Kyrpides N."/>
            <person name="Mavromatis K."/>
            <person name="Ivanova N."/>
            <person name="Mikhailova N."/>
            <person name="Pagani I."/>
            <person name="Chertkov O."/>
            <person name="Detter J.C."/>
            <person name="Han C."/>
            <person name="Tapia R."/>
            <person name="Land M."/>
            <person name="Hauser L."/>
            <person name="Markowitz V."/>
            <person name="Cheng J.-F."/>
            <person name="Hugenholtz P."/>
            <person name="Woyke T."/>
            <person name="Wu D."/>
            <person name="Tindall B."/>
            <person name="Pomrenke H.G."/>
            <person name="Brambilla E."/>
            <person name="Klenk H.-P."/>
            <person name="Eisen J.A."/>
        </authorList>
    </citation>
    <scope>NUCLEOTIDE SEQUENCE [LARGE SCALE GENOMIC DNA]</scope>
    <source>
        <strain evidence="3">DSM 16823 / RW262 / RW262</strain>
    </source>
</reference>
<dbReference type="Proteomes" id="UP000007463">
    <property type="component" value="Chromosome"/>
</dbReference>
<dbReference type="KEGG" id="fte:Fluta_3015"/>
<protein>
    <recommendedName>
        <fullName evidence="4">DUF2892 domain-containing protein</fullName>
    </recommendedName>
</protein>
<gene>
    <name evidence="2" type="ordered locus">Fluta_3015</name>
</gene>